<gene>
    <name evidence="1" type="ORF">ARMSODRAFT_955441</name>
</gene>
<keyword evidence="2" id="KW-1185">Reference proteome</keyword>
<accession>A0A2H3C1I3</accession>
<name>A0A2H3C1I3_9AGAR</name>
<dbReference type="Proteomes" id="UP000218334">
    <property type="component" value="Unassembled WGS sequence"/>
</dbReference>
<dbReference type="EMBL" id="KZ293425">
    <property type="protein sequence ID" value="PBK70697.1"/>
    <property type="molecule type" value="Genomic_DNA"/>
</dbReference>
<proteinExistence type="predicted"/>
<sequence length="168" mass="18791">MGTAIDQIARDATGMMERDRGEGFARNQVLRQEETGGAQEERRVVVTRSRRKLPPVEVQFACSNWGSRDARVAVQPARYGGRAWCRVILDSPSRPTTWGGDCTNAVRSLFCQYRCACNVRREHERGGFGGQMILGRRQRAVGLHEDLGAVPIARKKRHGRRVSVRGGD</sequence>
<reference evidence="2" key="1">
    <citation type="journal article" date="2017" name="Nat. Ecol. Evol.">
        <title>Genome expansion and lineage-specific genetic innovations in the forest pathogenic fungi Armillaria.</title>
        <authorList>
            <person name="Sipos G."/>
            <person name="Prasanna A.N."/>
            <person name="Walter M.C."/>
            <person name="O'Connor E."/>
            <person name="Balint B."/>
            <person name="Krizsan K."/>
            <person name="Kiss B."/>
            <person name="Hess J."/>
            <person name="Varga T."/>
            <person name="Slot J."/>
            <person name="Riley R."/>
            <person name="Boka B."/>
            <person name="Rigling D."/>
            <person name="Barry K."/>
            <person name="Lee J."/>
            <person name="Mihaltcheva S."/>
            <person name="LaButti K."/>
            <person name="Lipzen A."/>
            <person name="Waldron R."/>
            <person name="Moloney N.M."/>
            <person name="Sperisen C."/>
            <person name="Kredics L."/>
            <person name="Vagvoelgyi C."/>
            <person name="Patrignani A."/>
            <person name="Fitzpatrick D."/>
            <person name="Nagy I."/>
            <person name="Doyle S."/>
            <person name="Anderson J.B."/>
            <person name="Grigoriev I.V."/>
            <person name="Gueldener U."/>
            <person name="Muensterkoetter M."/>
            <person name="Nagy L.G."/>
        </authorList>
    </citation>
    <scope>NUCLEOTIDE SEQUENCE [LARGE SCALE GENOMIC DNA]</scope>
    <source>
        <strain evidence="2">28-4</strain>
    </source>
</reference>
<evidence type="ECO:0000313" key="2">
    <source>
        <dbReference type="Proteomes" id="UP000218334"/>
    </source>
</evidence>
<dbReference type="AlphaFoldDB" id="A0A2H3C1I3"/>
<evidence type="ECO:0000313" key="1">
    <source>
        <dbReference type="EMBL" id="PBK70697.1"/>
    </source>
</evidence>
<organism evidence="1 2">
    <name type="scientific">Armillaria solidipes</name>
    <dbReference type="NCBI Taxonomy" id="1076256"/>
    <lineage>
        <taxon>Eukaryota</taxon>
        <taxon>Fungi</taxon>
        <taxon>Dikarya</taxon>
        <taxon>Basidiomycota</taxon>
        <taxon>Agaricomycotina</taxon>
        <taxon>Agaricomycetes</taxon>
        <taxon>Agaricomycetidae</taxon>
        <taxon>Agaricales</taxon>
        <taxon>Marasmiineae</taxon>
        <taxon>Physalacriaceae</taxon>
        <taxon>Armillaria</taxon>
    </lineage>
</organism>
<protein>
    <submittedName>
        <fullName evidence="1">Uncharacterized protein</fullName>
    </submittedName>
</protein>